<dbReference type="OrthoDB" id="9944433at2"/>
<dbReference type="eggNOG" id="ENOG5033NZK">
    <property type="taxonomic scope" value="Bacteria"/>
</dbReference>
<comment type="caution">
    <text evidence="1">The sequence shown here is derived from an EMBL/GenBank/DDBJ whole genome shotgun (WGS) entry which is preliminary data.</text>
</comment>
<protein>
    <submittedName>
        <fullName evidence="1">Uncharacterized protein</fullName>
    </submittedName>
</protein>
<dbReference type="BioCyc" id="ECAT999415-HMP:GTTI-523-MONOMER"/>
<gene>
    <name evidence="1" type="ORF">HMPREF9943_00506</name>
</gene>
<dbReference type="STRING" id="999415.HMPREF9943_00506"/>
<organism evidence="1 2">
    <name type="scientific">Eggerthia catenaformis OT 569 = DSM 20559</name>
    <dbReference type="NCBI Taxonomy" id="999415"/>
    <lineage>
        <taxon>Bacteria</taxon>
        <taxon>Bacillati</taxon>
        <taxon>Bacillota</taxon>
        <taxon>Erysipelotrichia</taxon>
        <taxon>Erysipelotrichales</taxon>
        <taxon>Coprobacillaceae</taxon>
        <taxon>Eggerthia</taxon>
    </lineage>
</organism>
<dbReference type="EMBL" id="AGEJ01000010">
    <property type="protein sequence ID" value="EMD17135.1"/>
    <property type="molecule type" value="Genomic_DNA"/>
</dbReference>
<name>M2Q2K3_9FIRM</name>
<reference evidence="1 2" key="1">
    <citation type="submission" date="2013-02" db="EMBL/GenBank/DDBJ databases">
        <title>The Genome Sequence of Lactobacillus catenaformis F0143.</title>
        <authorList>
            <consortium name="The Broad Institute Genome Sequencing Platform"/>
            <person name="Earl A."/>
            <person name="Ward D."/>
            <person name="Feldgarden M."/>
            <person name="Gevers D."/>
            <person name="Izard J."/>
            <person name="Blanton J.M."/>
            <person name="Mathney J."/>
            <person name="Dewhirst F.E."/>
            <person name="Young S.K."/>
            <person name="Zeng Q."/>
            <person name="Gargeya S."/>
            <person name="Fitzgerald M."/>
            <person name="Haas B."/>
            <person name="Abouelleil A."/>
            <person name="Alvarado L."/>
            <person name="Arachchi H.M."/>
            <person name="Berlin A."/>
            <person name="Chapman S.B."/>
            <person name="Gearin G."/>
            <person name="Goldberg J."/>
            <person name="Griggs A."/>
            <person name="Gujja S."/>
            <person name="Hansen M."/>
            <person name="Heiman D."/>
            <person name="Howarth C."/>
            <person name="Larimer J."/>
            <person name="Lui A."/>
            <person name="MacDonald P.J.P."/>
            <person name="McCowen C."/>
            <person name="Montmayeur A."/>
            <person name="Murphy C."/>
            <person name="Neiman D."/>
            <person name="Pearson M."/>
            <person name="Priest M."/>
            <person name="Roberts A."/>
            <person name="Saif S."/>
            <person name="Shea T."/>
            <person name="Sisk P."/>
            <person name="Stolte C."/>
            <person name="Sykes S."/>
            <person name="Wortman J."/>
            <person name="Nusbaum C."/>
            <person name="Birren B."/>
        </authorList>
    </citation>
    <scope>NUCLEOTIDE SEQUENCE [LARGE SCALE GENOMIC DNA]</scope>
    <source>
        <strain evidence="1 2">OT 569</strain>
    </source>
</reference>
<evidence type="ECO:0000313" key="1">
    <source>
        <dbReference type="EMBL" id="EMD17135.1"/>
    </source>
</evidence>
<dbReference type="Proteomes" id="UP000011758">
    <property type="component" value="Unassembled WGS sequence"/>
</dbReference>
<dbReference type="RefSeq" id="WP_004801707.1">
    <property type="nucleotide sequence ID" value="NZ_AUGJ01000003.1"/>
</dbReference>
<keyword evidence="2" id="KW-1185">Reference proteome</keyword>
<evidence type="ECO:0000313" key="2">
    <source>
        <dbReference type="Proteomes" id="UP000011758"/>
    </source>
</evidence>
<dbReference type="AlphaFoldDB" id="M2Q2K3"/>
<sequence length="117" mass="13880">MGLFKKKSGSEEIQAIIFIKNRHASGYSYMNGIKTIDGKKCRHKLYKIGMPAYYVDAGNHILEVNAYWRENRKEVSFKHPLKIEIQVYSGHYYALNYNVDKQIFEFEECDPDHYYKD</sequence>
<accession>M2Q2K3</accession>
<proteinExistence type="predicted"/>